<dbReference type="PIRSF" id="PIRSF008505">
    <property type="entry name" value="UCP008505"/>
    <property type="match status" value="1"/>
</dbReference>
<accession>A0A261EQX5</accession>
<dbReference type="AlphaFoldDB" id="A0A261EQX5"/>
<evidence type="ECO:0000313" key="1">
    <source>
        <dbReference type="EMBL" id="OZG49259.1"/>
    </source>
</evidence>
<organism evidence="1 2">
    <name type="scientific">Bombiscardovia coagulans</name>
    <dbReference type="NCBI Taxonomy" id="686666"/>
    <lineage>
        <taxon>Bacteria</taxon>
        <taxon>Bacillati</taxon>
        <taxon>Actinomycetota</taxon>
        <taxon>Actinomycetes</taxon>
        <taxon>Bifidobacteriales</taxon>
        <taxon>Bifidobacteriaceae</taxon>
        <taxon>Bombiscardovia</taxon>
    </lineage>
</organism>
<comment type="caution">
    <text evidence="1">The sequence shown here is derived from an EMBL/GenBank/DDBJ whole genome shotgun (WGS) entry which is preliminary data.</text>
</comment>
<dbReference type="Pfam" id="PF14367">
    <property type="entry name" value="DUF4411"/>
    <property type="match status" value="1"/>
</dbReference>
<gene>
    <name evidence="1" type="ORF">BOCO_1068</name>
</gene>
<dbReference type="EMBL" id="MWWS01000005">
    <property type="protein sequence ID" value="OZG49259.1"/>
    <property type="molecule type" value="Genomic_DNA"/>
</dbReference>
<proteinExistence type="predicted"/>
<dbReference type="OrthoDB" id="338425at2"/>
<protein>
    <submittedName>
        <fullName evidence="1">Twitching motility protein PilT</fullName>
    </submittedName>
</protein>
<dbReference type="Proteomes" id="UP000216004">
    <property type="component" value="Unassembled WGS sequence"/>
</dbReference>
<dbReference type="InterPro" id="IPR016541">
    <property type="entry name" value="UCP008505"/>
</dbReference>
<dbReference type="RefSeq" id="WP_094723074.1">
    <property type="nucleotide sequence ID" value="NZ_MWWS01000005.1"/>
</dbReference>
<sequence length="184" mass="21002">MIEKVQGVLDLSLNDPEYLLDANCLIDPYNRYYQMSFDLSERFWNRLKQLVTSGVVAVIDKVKDEVYGKNSDKLDLWLDEVTNTIIECKGSEGIVGQYKQVLQFLQSPDCQYQQTAILDWADEKVADPWLIGAASHLKSTIVTFENAQSKKDAPWKHPKIPTVAKACGIQCIHLFDFMKKVGHF</sequence>
<name>A0A261EQX5_9BIFI</name>
<reference evidence="1 2" key="1">
    <citation type="journal article" date="2017" name="BMC Genomics">
        <title>Comparative genomic and phylogenomic analyses of the Bifidobacteriaceae family.</title>
        <authorList>
            <person name="Lugli G.A."/>
            <person name="Milani C."/>
            <person name="Turroni F."/>
            <person name="Duranti S."/>
            <person name="Mancabelli L."/>
            <person name="Mangifesta M."/>
            <person name="Ferrario C."/>
            <person name="Modesto M."/>
            <person name="Mattarelli P."/>
            <person name="Jiri K."/>
            <person name="van Sinderen D."/>
            <person name="Ventura M."/>
        </authorList>
    </citation>
    <scope>NUCLEOTIDE SEQUENCE [LARGE SCALE GENOMIC DNA]</scope>
    <source>
        <strain evidence="1 2">DSM 22924</strain>
    </source>
</reference>
<evidence type="ECO:0000313" key="2">
    <source>
        <dbReference type="Proteomes" id="UP000216004"/>
    </source>
</evidence>
<keyword evidence="2" id="KW-1185">Reference proteome</keyword>